<dbReference type="PANTHER" id="PTHR13696">
    <property type="entry name" value="P-LOOP CONTAINING NUCLEOSIDE TRIPHOSPHATE HYDROLASE"/>
    <property type="match status" value="1"/>
</dbReference>
<evidence type="ECO:0000313" key="3">
    <source>
        <dbReference type="Proteomes" id="UP000639294"/>
    </source>
</evidence>
<keyword evidence="3" id="KW-1185">Reference proteome</keyword>
<name>A0ABS0FW95_9PSED</name>
<proteinExistence type="predicted"/>
<dbReference type="SUPFAM" id="SSF52540">
    <property type="entry name" value="P-loop containing nucleoside triphosphate hydrolases"/>
    <property type="match status" value="1"/>
</dbReference>
<sequence>MNNKERKQLRNARLEANISVTVAAKLAQVEPRTWRAWETGEDNETARSPSPAALWCFFARSGLKMPSFDSEGKLPPRGEAFSISTLKGGVGKTPITLNVAACLAEQNFRVAIVTNDAFYQRALDDGMKPSPGSLVSQVHYYETDDLICFPGEVRQQRKAMRELLASLPPHEAEINAHSLQRERKALERKERATETLEELIARYDYVLFDLNYASEIVRRHASLVAVIIDTYCWMSVRAAEKYVAALREIKCREAMPSLFGLLTNCDVGGVSHELEEFIGDYVEINEEERQRLVDARHRFCEHRERVLEMIDALDFPQLSTELSGAHRIANERNELAHESPLHFCYFDSIMDYAPKSHAAREIRRLTNELIHWRL</sequence>
<dbReference type="Proteomes" id="UP000639294">
    <property type="component" value="Unassembled WGS sequence"/>
</dbReference>
<dbReference type="Pfam" id="PF13614">
    <property type="entry name" value="AAA_31"/>
    <property type="match status" value="1"/>
</dbReference>
<gene>
    <name evidence="2" type="ORF">IRZ77_03320</name>
</gene>
<dbReference type="InterPro" id="IPR050678">
    <property type="entry name" value="DNA_Partitioning_ATPase"/>
</dbReference>
<dbReference type="RefSeq" id="WP_196172850.1">
    <property type="nucleotide sequence ID" value="NZ_JADLJR010000006.1"/>
</dbReference>
<dbReference type="InterPro" id="IPR025669">
    <property type="entry name" value="AAA_dom"/>
</dbReference>
<dbReference type="InterPro" id="IPR027417">
    <property type="entry name" value="P-loop_NTPase"/>
</dbReference>
<dbReference type="Gene3D" id="3.40.50.300">
    <property type="entry name" value="P-loop containing nucleotide triphosphate hydrolases"/>
    <property type="match status" value="1"/>
</dbReference>
<dbReference type="EMBL" id="JADLJS010000003">
    <property type="protein sequence ID" value="MBF8644590.1"/>
    <property type="molecule type" value="Genomic_DNA"/>
</dbReference>
<evidence type="ECO:0000259" key="1">
    <source>
        <dbReference type="Pfam" id="PF13614"/>
    </source>
</evidence>
<feature type="domain" description="AAA" evidence="1">
    <location>
        <begin position="81"/>
        <end position="221"/>
    </location>
</feature>
<accession>A0ABS0FW95</accession>
<dbReference type="PANTHER" id="PTHR13696:SF99">
    <property type="entry name" value="COBYRINIC ACID AC-DIAMIDE SYNTHASE"/>
    <property type="match status" value="1"/>
</dbReference>
<evidence type="ECO:0000313" key="2">
    <source>
        <dbReference type="EMBL" id="MBF8644590.1"/>
    </source>
</evidence>
<organism evidence="2 3">
    <name type="scientific">Pseudomonas pudica</name>
    <dbReference type="NCBI Taxonomy" id="272772"/>
    <lineage>
        <taxon>Bacteria</taxon>
        <taxon>Pseudomonadati</taxon>
        <taxon>Pseudomonadota</taxon>
        <taxon>Gammaproteobacteria</taxon>
        <taxon>Pseudomonadales</taxon>
        <taxon>Pseudomonadaceae</taxon>
        <taxon>Pseudomonas</taxon>
    </lineage>
</organism>
<reference evidence="2 3" key="1">
    <citation type="submission" date="2020-10" db="EMBL/GenBank/DDBJ databases">
        <title>Genome sequences of Pseudomonas isolates.</title>
        <authorList>
            <person name="Wessels L."/>
            <person name="Reich F."/>
            <person name="Hammerl J."/>
        </authorList>
    </citation>
    <scope>NUCLEOTIDE SEQUENCE [LARGE SCALE GENOMIC DNA]</scope>
    <source>
        <strain evidence="2 3">20-MO00628-0</strain>
    </source>
</reference>
<protein>
    <submittedName>
        <fullName evidence="2">AAA family ATPase</fullName>
    </submittedName>
</protein>
<comment type="caution">
    <text evidence="2">The sequence shown here is derived from an EMBL/GenBank/DDBJ whole genome shotgun (WGS) entry which is preliminary data.</text>
</comment>